<name>A0A162B861_DAUCS</name>
<gene>
    <name evidence="5" type="ORF">DCAR_003889</name>
</gene>
<evidence type="ECO:0000256" key="1">
    <source>
        <dbReference type="ARBA" id="ARBA00006643"/>
    </source>
</evidence>
<dbReference type="PANTHER" id="PTHR47926">
    <property type="entry name" value="PENTATRICOPEPTIDE REPEAT-CONTAINING PROTEIN"/>
    <property type="match status" value="1"/>
</dbReference>
<comment type="similarity">
    <text evidence="1">Belongs to the PPR family. PCMP-H subfamily.</text>
</comment>
<dbReference type="Gene3D" id="1.25.40.10">
    <property type="entry name" value="Tetratricopeptide repeat domain"/>
    <property type="match status" value="3"/>
</dbReference>
<dbReference type="PROSITE" id="PS51375">
    <property type="entry name" value="PPR"/>
    <property type="match status" value="3"/>
</dbReference>
<dbReference type="Pfam" id="PF20431">
    <property type="entry name" value="E_motif"/>
    <property type="match status" value="1"/>
</dbReference>
<evidence type="ECO:0000313" key="5">
    <source>
        <dbReference type="EMBL" id="KZN11233.1"/>
    </source>
</evidence>
<proteinExistence type="inferred from homology"/>
<dbReference type="InterPro" id="IPR046960">
    <property type="entry name" value="PPR_At4g14850-like_plant"/>
</dbReference>
<dbReference type="InterPro" id="IPR000073">
    <property type="entry name" value="AB_hydrolase_1"/>
</dbReference>
<organism evidence="5">
    <name type="scientific">Daucus carota subsp. sativus</name>
    <name type="common">Carrot</name>
    <dbReference type="NCBI Taxonomy" id="79200"/>
    <lineage>
        <taxon>Eukaryota</taxon>
        <taxon>Viridiplantae</taxon>
        <taxon>Streptophyta</taxon>
        <taxon>Embryophyta</taxon>
        <taxon>Tracheophyta</taxon>
        <taxon>Spermatophyta</taxon>
        <taxon>Magnoliopsida</taxon>
        <taxon>eudicotyledons</taxon>
        <taxon>Gunneridae</taxon>
        <taxon>Pentapetalae</taxon>
        <taxon>asterids</taxon>
        <taxon>campanulids</taxon>
        <taxon>Apiales</taxon>
        <taxon>Apiaceae</taxon>
        <taxon>Apioideae</taxon>
        <taxon>Scandiceae</taxon>
        <taxon>Daucinae</taxon>
        <taxon>Daucus</taxon>
        <taxon>Daucus sect. Daucus</taxon>
    </lineage>
</organism>
<dbReference type="Pfam" id="PF13041">
    <property type="entry name" value="PPR_2"/>
    <property type="match status" value="2"/>
</dbReference>
<feature type="repeat" description="PPR" evidence="3">
    <location>
        <begin position="360"/>
        <end position="394"/>
    </location>
</feature>
<dbReference type="SUPFAM" id="SSF53474">
    <property type="entry name" value="alpha/beta-Hydrolases"/>
    <property type="match status" value="1"/>
</dbReference>
<feature type="repeat" description="PPR" evidence="3">
    <location>
        <begin position="298"/>
        <end position="332"/>
    </location>
</feature>
<evidence type="ECO:0000256" key="2">
    <source>
        <dbReference type="ARBA" id="ARBA00022737"/>
    </source>
</evidence>
<dbReference type="PRINTS" id="PR00111">
    <property type="entry name" value="ABHYDROLASE"/>
</dbReference>
<evidence type="ECO:0000256" key="3">
    <source>
        <dbReference type="PROSITE-ProRule" id="PRU00708"/>
    </source>
</evidence>
<dbReference type="EMBL" id="LNRQ01000001">
    <property type="protein sequence ID" value="KZN11233.1"/>
    <property type="molecule type" value="Genomic_DNA"/>
</dbReference>
<protein>
    <recommendedName>
        <fullName evidence="4">AB hydrolase-1 domain-containing protein</fullName>
    </recommendedName>
</protein>
<dbReference type="GO" id="GO:0009451">
    <property type="term" value="P:RNA modification"/>
    <property type="evidence" value="ECO:0007669"/>
    <property type="project" value="InterPro"/>
</dbReference>
<dbReference type="InterPro" id="IPR046848">
    <property type="entry name" value="E_motif"/>
</dbReference>
<dbReference type="Pfam" id="PF01535">
    <property type="entry name" value="PPR"/>
    <property type="match status" value="4"/>
</dbReference>
<dbReference type="Gene3D" id="3.40.50.1820">
    <property type="entry name" value="alpha/beta hydrolase"/>
    <property type="match status" value="1"/>
</dbReference>
<dbReference type="GO" id="GO:0003729">
    <property type="term" value="F:mRNA binding"/>
    <property type="evidence" value="ECO:0007669"/>
    <property type="project" value="UniProtKB-ARBA"/>
</dbReference>
<dbReference type="InterPro" id="IPR002885">
    <property type="entry name" value="PPR_rpt"/>
</dbReference>
<dbReference type="GO" id="GO:0016787">
    <property type="term" value="F:hydrolase activity"/>
    <property type="evidence" value="ECO:0007669"/>
    <property type="project" value="UniProtKB-ARBA"/>
</dbReference>
<sequence length="693" mass="77092">MVNTFKILAPVIKWVMKLFGLIPKLVEIEPGTVLNIWLPSETSKTTTPHTNKPAVVFLHCFAANGILTWLFQAISLSNTYSVYVFDLIFFGDSTTDKPDRTATFQAECVAKALHKLGVEQCTIVGLSYGGMVGFEMARNYPDLVESLVASGTVMELTESITAASLAKLGADSWSELLMPDTVDGVKKALTVGTHELPWIPNIFFRHFLEAMFDNRKERNELLKALVVKDNDAALPIYTQRIHLIWGDDDKIFNLKVADNIKQPDEASVVSTLSACIALKDLELGRKIHDYICNEIGFTMIIGNALLDMYAKCGCLDEARRIFDAMPRKNVICWTSMVSGYVNCGQLDEAKDLFERSPIKDIVLWTAMINGFVQFNRVDEAMLLFREMQYNGVKPDKFTVVALLTGCAQVGALEQGKWIHTYMDENRIAIDAVAGTALIDMYAKCGCIDKSLEIFYGMKEKDTASWTAIICSLAVHGRTSKALELFTTMKQSGFVPDDITFVGVLTACSHGGLVKEGRQYFHSMMNIYQIEPKTEHYGCMMDLLGRAGLLDEAEELMKKIPDGNKDAVIPLYSSLLSACRIYGDVDMGERIAERLVDLRSGDSSVHTLLANIYASANRWDDVTEVRRNMRALGVRKEPGCSSIEVDGKVHEFLVGDASHPAMEGILSMLNCIARPLSGIEENKEEKEYLESLIL</sequence>
<accession>A0A162B861</accession>
<dbReference type="NCBIfam" id="TIGR00756">
    <property type="entry name" value="PPR"/>
    <property type="match status" value="4"/>
</dbReference>
<dbReference type="FunFam" id="1.25.40.10:FF:000690">
    <property type="entry name" value="Pentatricopeptide repeat-containing protein"/>
    <property type="match status" value="1"/>
</dbReference>
<dbReference type="AlphaFoldDB" id="A0A162B861"/>
<evidence type="ECO:0000259" key="4">
    <source>
        <dbReference type="Pfam" id="PF00561"/>
    </source>
</evidence>
<dbReference type="InterPro" id="IPR011990">
    <property type="entry name" value="TPR-like_helical_dom_sf"/>
</dbReference>
<dbReference type="PANTHER" id="PTHR47926:SF489">
    <property type="entry name" value="PENTATRICOPEPTIDE REPEAT-CONTAINING PROTEIN"/>
    <property type="match status" value="1"/>
</dbReference>
<keyword evidence="2" id="KW-0677">Repeat</keyword>
<dbReference type="InterPro" id="IPR029058">
    <property type="entry name" value="AB_hydrolase_fold"/>
</dbReference>
<dbReference type="Gramene" id="KZN11233">
    <property type="protein sequence ID" value="KZN11233"/>
    <property type="gene ID" value="DCAR_003889"/>
</dbReference>
<dbReference type="FunFam" id="1.25.40.10:FF:000348">
    <property type="entry name" value="Pentatricopeptide repeat-containing protein chloroplastic"/>
    <property type="match status" value="1"/>
</dbReference>
<feature type="domain" description="AB hydrolase-1" evidence="4">
    <location>
        <begin position="53"/>
        <end position="159"/>
    </location>
</feature>
<comment type="caution">
    <text evidence="5">The sequence shown here is derived from an EMBL/GenBank/DDBJ whole genome shotgun (WGS) entry which is preliminary data.</text>
</comment>
<reference evidence="5" key="1">
    <citation type="journal article" date="2016" name="Nat. Genet.">
        <title>A high-quality carrot genome assembly provides new insights into carotenoid accumulation and asterid genome evolution.</title>
        <authorList>
            <person name="Iorizzo M."/>
            <person name="Ellison S."/>
            <person name="Senalik D."/>
            <person name="Zeng P."/>
            <person name="Satapoomin P."/>
            <person name="Huang J."/>
            <person name="Bowman M."/>
            <person name="Iovene M."/>
            <person name="Sanseverino W."/>
            <person name="Cavagnaro P."/>
            <person name="Yildiz M."/>
            <person name="Macko-Podgorni A."/>
            <person name="Moranska E."/>
            <person name="Grzebelus E."/>
            <person name="Grzebelus D."/>
            <person name="Ashrafi H."/>
            <person name="Zheng Z."/>
            <person name="Cheng S."/>
            <person name="Spooner D."/>
            <person name="Van Deynze A."/>
            <person name="Simon P."/>
        </authorList>
    </citation>
    <scope>NUCLEOTIDE SEQUENCE [LARGE SCALE GENOMIC DNA]</scope>
    <source>
        <tissue evidence="5">Leaf</tissue>
    </source>
</reference>
<feature type="repeat" description="PPR" evidence="3">
    <location>
        <begin position="461"/>
        <end position="495"/>
    </location>
</feature>
<dbReference type="Pfam" id="PF00561">
    <property type="entry name" value="Abhydrolase_1"/>
    <property type="match status" value="1"/>
</dbReference>